<dbReference type="InterPro" id="IPR050723">
    <property type="entry name" value="CFA/CMAS"/>
</dbReference>
<dbReference type="EMBL" id="MSCJ01000003">
    <property type="protein sequence ID" value="PQJ62375.1"/>
    <property type="molecule type" value="Genomic_DNA"/>
</dbReference>
<dbReference type="Proteomes" id="UP000238730">
    <property type="component" value="Unassembled WGS sequence"/>
</dbReference>
<evidence type="ECO:0000256" key="2">
    <source>
        <dbReference type="ARBA" id="ARBA00022603"/>
    </source>
</evidence>
<dbReference type="GO" id="GO:0008610">
    <property type="term" value="P:lipid biosynthetic process"/>
    <property type="evidence" value="ECO:0007669"/>
    <property type="project" value="InterPro"/>
</dbReference>
<evidence type="ECO:0000313" key="7">
    <source>
        <dbReference type="EMBL" id="PQJ62375.1"/>
    </source>
</evidence>
<name>A0A2S7VKB8_PHOAN</name>
<dbReference type="Pfam" id="PF02353">
    <property type="entry name" value="CMAS"/>
    <property type="match status" value="1"/>
</dbReference>
<dbReference type="OrthoDB" id="9782855at2"/>
<organism evidence="7 8">
    <name type="scientific">Photobacterium angustum</name>
    <dbReference type="NCBI Taxonomy" id="661"/>
    <lineage>
        <taxon>Bacteria</taxon>
        <taxon>Pseudomonadati</taxon>
        <taxon>Pseudomonadota</taxon>
        <taxon>Gammaproteobacteria</taxon>
        <taxon>Vibrionales</taxon>
        <taxon>Vibrionaceae</taxon>
        <taxon>Photobacterium</taxon>
    </lineage>
</organism>
<comment type="similarity">
    <text evidence="1">Belongs to the CFA/CMAS family.</text>
</comment>
<dbReference type="InterPro" id="IPR029063">
    <property type="entry name" value="SAM-dependent_MTases_sf"/>
</dbReference>
<dbReference type="CDD" id="cd02440">
    <property type="entry name" value="AdoMet_MTases"/>
    <property type="match status" value="1"/>
</dbReference>
<comment type="caution">
    <text evidence="7">The sequence shown here is derived from an EMBL/GenBank/DDBJ whole genome shotgun (WGS) entry which is preliminary data.</text>
</comment>
<keyword evidence="3" id="KW-0808">Transferase</keyword>
<dbReference type="GO" id="GO:0032259">
    <property type="term" value="P:methylation"/>
    <property type="evidence" value="ECO:0007669"/>
    <property type="project" value="UniProtKB-KW"/>
</dbReference>
<dbReference type="RefSeq" id="WP_105062186.1">
    <property type="nucleotide sequence ID" value="NZ_MSCJ01000003.1"/>
</dbReference>
<gene>
    <name evidence="7" type="ORF">BTO08_19265</name>
</gene>
<dbReference type="NCBIfam" id="NF008686">
    <property type="entry name" value="PRK11705.1"/>
    <property type="match status" value="1"/>
</dbReference>
<keyword evidence="5" id="KW-0443">Lipid metabolism</keyword>
<dbReference type="GO" id="GO:0008168">
    <property type="term" value="F:methyltransferase activity"/>
    <property type="evidence" value="ECO:0007669"/>
    <property type="project" value="UniProtKB-KW"/>
</dbReference>
<keyword evidence="4" id="KW-0949">S-adenosyl-L-methionine</keyword>
<evidence type="ECO:0000256" key="4">
    <source>
        <dbReference type="ARBA" id="ARBA00022691"/>
    </source>
</evidence>
<dbReference type="PANTHER" id="PTHR43667:SF1">
    <property type="entry name" value="CYCLOPROPANE-FATTY-ACYL-PHOSPHOLIPID SYNTHASE"/>
    <property type="match status" value="1"/>
</dbReference>
<dbReference type="PIRSF" id="PIRSF003085">
    <property type="entry name" value="CMAS"/>
    <property type="match status" value="1"/>
</dbReference>
<evidence type="ECO:0000256" key="3">
    <source>
        <dbReference type="ARBA" id="ARBA00022679"/>
    </source>
</evidence>
<feature type="active site" evidence="6">
    <location>
        <position position="350"/>
    </location>
</feature>
<proteinExistence type="inferred from homology"/>
<reference evidence="7 8" key="1">
    <citation type="submission" date="2016-12" db="EMBL/GenBank/DDBJ databases">
        <title>Diversity of luminous bacteria.</title>
        <authorList>
            <person name="Yoshizawa S."/>
            <person name="Kogure K."/>
        </authorList>
    </citation>
    <scope>NUCLEOTIDE SEQUENCE [LARGE SCALE GENOMIC DNA]</scope>
    <source>
        <strain evidence="7 8">LC1-200</strain>
    </source>
</reference>
<accession>A0A2S7VKB8</accession>
<sequence>MPNKELFSNLLNQADIKINGDRPWDIIVNDDKLFDNILSQGTIAFGEGYMDHLWDCQRIDILISKLLRSNIEEKLSSTDKFKIAAKIGVSKLKNLINHQSVSRVKEDVPFHYDIGNDLYTNMLDDRMAYTCAYWKGAKNLNEAQENKMELICRKLDLKPGMRLLDIGCGWSSFMNYAAEKYGVICDGLTLSQEQMKLGQKIADNKGLPVRIILEDYREYQPVQQYDRIVSIGMIEHVGPENYTEFFNCANRFLKDDGIFLLHTIGSPVSVTQTDPWINKYIFPNGVVPSIAQLSSALEGKMNIEDIHNFGPDYDLTLMAWCENFERNWHKISDQYNDRFYRMWRYYLLSCAGAFRSRDLNLLQFSLTKNGCELPLHVRAA</sequence>
<dbReference type="InterPro" id="IPR003333">
    <property type="entry name" value="CMAS"/>
</dbReference>
<dbReference type="AlphaFoldDB" id="A0A2S7VKB8"/>
<protein>
    <submittedName>
        <fullName evidence="7">Cyclopropane-fatty-acyl-phospholipid synthase</fullName>
    </submittedName>
</protein>
<evidence type="ECO:0000256" key="5">
    <source>
        <dbReference type="ARBA" id="ARBA00023098"/>
    </source>
</evidence>
<evidence type="ECO:0000256" key="6">
    <source>
        <dbReference type="PIRSR" id="PIRSR003085-1"/>
    </source>
</evidence>
<dbReference type="PANTHER" id="PTHR43667">
    <property type="entry name" value="CYCLOPROPANE-FATTY-ACYL-PHOSPHOLIPID SYNTHASE"/>
    <property type="match status" value="1"/>
</dbReference>
<keyword evidence="2" id="KW-0489">Methyltransferase</keyword>
<evidence type="ECO:0000313" key="8">
    <source>
        <dbReference type="Proteomes" id="UP000238730"/>
    </source>
</evidence>
<evidence type="ECO:0000256" key="1">
    <source>
        <dbReference type="ARBA" id="ARBA00010815"/>
    </source>
</evidence>
<dbReference type="SUPFAM" id="SSF53335">
    <property type="entry name" value="S-adenosyl-L-methionine-dependent methyltransferases"/>
    <property type="match status" value="1"/>
</dbReference>
<dbReference type="Gene3D" id="3.40.50.150">
    <property type="entry name" value="Vaccinia Virus protein VP39"/>
    <property type="match status" value="1"/>
</dbReference>